<dbReference type="InterPro" id="IPR000070">
    <property type="entry name" value="Pectinesterase_cat"/>
</dbReference>
<dbReference type="Pfam" id="PF01095">
    <property type="entry name" value="Pectinesterase"/>
    <property type="match status" value="1"/>
</dbReference>
<keyword evidence="6 10" id="KW-0063">Aspartyl esterase</keyword>
<dbReference type="FunFam" id="1.20.140.40:FF:000010">
    <property type="entry name" value="Pectinesterase"/>
    <property type="match status" value="1"/>
</dbReference>
<evidence type="ECO:0000256" key="3">
    <source>
        <dbReference type="ARBA" id="ARBA00007786"/>
    </source>
</evidence>
<dbReference type="GO" id="GO:0030599">
    <property type="term" value="F:pectinesterase activity"/>
    <property type="evidence" value="ECO:0007669"/>
    <property type="project" value="UniProtKB-UniRule"/>
</dbReference>
<dbReference type="AlphaFoldDB" id="A0AA38FK95"/>
<dbReference type="Pfam" id="PF04043">
    <property type="entry name" value="PMEI"/>
    <property type="match status" value="1"/>
</dbReference>
<dbReference type="OMA" id="HADAHTW"/>
<sequence length="581" mass="62865">MQEFKGYGDPNPFEVDAKTKSRRRVAVLSIASVVLIAIIVSVSVAAVRAQLGGKKGHTDTSNIATSSAINATCAATLYPETCVSSLSSYPGASEAGPKDLVGIAVAVAMDGAEQALSVVSDLRQGSNVDTYQQLELENCQDFLGDTIEQLNSSLLELKNLDVESLKQPYGDVKTWLSASLTDLDTCLDGLPPQPTSNDVETRVQSTVLNLTELVSNSLAIVNKIADVLTNLNISIPTRRLLSSRGDFPAWVSAADRKLLKSDELKPDVIVAVDGSGDYRSIQDAVNAAPIKSKVRFVIKVKAGVYEEYVQVSKNKTMLMMVGDGMDSTIVTGSKNVIDDTTIRTFGTATFAAVGNGFIAKDMQFRNTAGPSKHQAVALRVSSDKSIFVGCKICAYQDTLYVYKQRQYFGDCWVSGTVDFIFGNAAVVLQKCSIVARLPGANQENTITAQGRTDPNQNTGISIHNCTITGETDLIPVKSNFPTYLGRPWKAYSRTVFMQSEMDDIIDQAGWLAWDGNFALDTLFYGEYDNSGPGANTANRVNWPGLKTIISKDEAQKYTVEELIGSSWVEEARVDHTNGLTE</sequence>
<dbReference type="GO" id="GO:0004857">
    <property type="term" value="F:enzyme inhibitor activity"/>
    <property type="evidence" value="ECO:0007669"/>
    <property type="project" value="InterPro"/>
</dbReference>
<dbReference type="SUPFAM" id="SSF51126">
    <property type="entry name" value="Pectin lyase-like"/>
    <property type="match status" value="1"/>
</dbReference>
<keyword evidence="11" id="KW-0812">Transmembrane</keyword>
<dbReference type="EMBL" id="JAHRHJ020000008">
    <property type="protein sequence ID" value="KAH9305519.1"/>
    <property type="molecule type" value="Genomic_DNA"/>
</dbReference>
<dbReference type="InterPro" id="IPR006501">
    <property type="entry name" value="Pectinesterase_inhib_dom"/>
</dbReference>
<evidence type="ECO:0000259" key="12">
    <source>
        <dbReference type="SMART" id="SM00856"/>
    </source>
</evidence>
<dbReference type="SUPFAM" id="SSF101148">
    <property type="entry name" value="Plant invertase/pectin methylesterase inhibitor"/>
    <property type="match status" value="1"/>
</dbReference>
<dbReference type="CDD" id="cd15798">
    <property type="entry name" value="PMEI-like_3"/>
    <property type="match status" value="1"/>
</dbReference>
<dbReference type="InterPro" id="IPR033131">
    <property type="entry name" value="Pectinesterase_Asp_AS"/>
</dbReference>
<comment type="similarity">
    <text evidence="3">In the C-terminal section; belongs to the pectinesterase family.</text>
</comment>
<reference evidence="13 14" key="1">
    <citation type="journal article" date="2021" name="Nat. Plants">
        <title>The Taxus genome provides insights into paclitaxel biosynthesis.</title>
        <authorList>
            <person name="Xiong X."/>
            <person name="Gou J."/>
            <person name="Liao Q."/>
            <person name="Li Y."/>
            <person name="Zhou Q."/>
            <person name="Bi G."/>
            <person name="Li C."/>
            <person name="Du R."/>
            <person name="Wang X."/>
            <person name="Sun T."/>
            <person name="Guo L."/>
            <person name="Liang H."/>
            <person name="Lu P."/>
            <person name="Wu Y."/>
            <person name="Zhang Z."/>
            <person name="Ro D.K."/>
            <person name="Shang Y."/>
            <person name="Huang S."/>
            <person name="Yan J."/>
        </authorList>
    </citation>
    <scope>NUCLEOTIDE SEQUENCE [LARGE SCALE GENOMIC DNA]</scope>
    <source>
        <strain evidence="13">Ta-2019</strain>
    </source>
</reference>
<dbReference type="PROSITE" id="PS00503">
    <property type="entry name" value="PECTINESTERASE_2"/>
    <property type="match status" value="1"/>
</dbReference>
<evidence type="ECO:0000256" key="8">
    <source>
        <dbReference type="ARBA" id="ARBA00023180"/>
    </source>
</evidence>
<comment type="pathway">
    <text evidence="1 10">Glycan metabolism; pectin degradation; 2-dehydro-3-deoxy-D-gluconate from pectin: step 1/5.</text>
</comment>
<dbReference type="FunFam" id="2.160.20.10:FF:000001">
    <property type="entry name" value="Pectinesterase"/>
    <property type="match status" value="1"/>
</dbReference>
<dbReference type="GO" id="GO:0045490">
    <property type="term" value="P:pectin catabolic process"/>
    <property type="evidence" value="ECO:0007669"/>
    <property type="project" value="UniProtKB-UniRule"/>
</dbReference>
<comment type="catalytic activity">
    <reaction evidence="10">
        <text>[(1-&gt;4)-alpha-D-galacturonosyl methyl ester](n) + n H2O = [(1-&gt;4)-alpha-D-galacturonosyl](n) + n methanol + n H(+)</text>
        <dbReference type="Rhea" id="RHEA:22380"/>
        <dbReference type="Rhea" id="RHEA-COMP:14570"/>
        <dbReference type="Rhea" id="RHEA-COMP:14573"/>
        <dbReference type="ChEBI" id="CHEBI:15377"/>
        <dbReference type="ChEBI" id="CHEBI:15378"/>
        <dbReference type="ChEBI" id="CHEBI:17790"/>
        <dbReference type="ChEBI" id="CHEBI:140522"/>
        <dbReference type="ChEBI" id="CHEBI:140523"/>
        <dbReference type="EC" id="3.1.1.11"/>
    </reaction>
</comment>
<proteinExistence type="inferred from homology"/>
<dbReference type="EC" id="3.1.1.11" evidence="4 10"/>
<dbReference type="InterPro" id="IPR012334">
    <property type="entry name" value="Pectin_lyas_fold"/>
</dbReference>
<accession>A0AA38FK95</accession>
<keyword evidence="7" id="KW-1015">Disulfide bond</keyword>
<evidence type="ECO:0000256" key="2">
    <source>
        <dbReference type="ARBA" id="ARBA00006027"/>
    </source>
</evidence>
<dbReference type="InterPro" id="IPR035513">
    <property type="entry name" value="Invertase/methylesterase_inhib"/>
</dbReference>
<evidence type="ECO:0000256" key="10">
    <source>
        <dbReference type="RuleBase" id="RU000589"/>
    </source>
</evidence>
<comment type="caution">
    <text evidence="13">The sequence shown here is derived from an EMBL/GenBank/DDBJ whole genome shotgun (WGS) entry which is preliminary data.</text>
</comment>
<feature type="transmembrane region" description="Helical" evidence="11">
    <location>
        <begin position="25"/>
        <end position="47"/>
    </location>
</feature>
<dbReference type="Proteomes" id="UP000824469">
    <property type="component" value="Unassembled WGS sequence"/>
</dbReference>
<keyword evidence="14" id="KW-1185">Reference proteome</keyword>
<dbReference type="InterPro" id="IPR011050">
    <property type="entry name" value="Pectin_lyase_fold/virulence"/>
</dbReference>
<dbReference type="Gene3D" id="2.160.20.10">
    <property type="entry name" value="Single-stranded right-handed beta-helix, Pectin lyase-like"/>
    <property type="match status" value="1"/>
</dbReference>
<comment type="similarity">
    <text evidence="2">In the N-terminal section; belongs to the PMEI family.</text>
</comment>
<gene>
    <name evidence="13" type="ORF">KI387_009923</name>
</gene>
<evidence type="ECO:0000313" key="13">
    <source>
        <dbReference type="EMBL" id="KAH9305519.1"/>
    </source>
</evidence>
<evidence type="ECO:0000313" key="14">
    <source>
        <dbReference type="Proteomes" id="UP000824469"/>
    </source>
</evidence>
<evidence type="ECO:0000256" key="6">
    <source>
        <dbReference type="ARBA" id="ARBA00023085"/>
    </source>
</evidence>
<keyword evidence="5 10" id="KW-0378">Hydrolase</keyword>
<organism evidence="13 14">
    <name type="scientific">Taxus chinensis</name>
    <name type="common">Chinese yew</name>
    <name type="synonym">Taxus wallichiana var. chinensis</name>
    <dbReference type="NCBI Taxonomy" id="29808"/>
    <lineage>
        <taxon>Eukaryota</taxon>
        <taxon>Viridiplantae</taxon>
        <taxon>Streptophyta</taxon>
        <taxon>Embryophyta</taxon>
        <taxon>Tracheophyta</taxon>
        <taxon>Spermatophyta</taxon>
        <taxon>Pinopsida</taxon>
        <taxon>Pinidae</taxon>
        <taxon>Conifers II</taxon>
        <taxon>Cupressales</taxon>
        <taxon>Taxaceae</taxon>
        <taxon>Taxus</taxon>
    </lineage>
</organism>
<evidence type="ECO:0000256" key="7">
    <source>
        <dbReference type="ARBA" id="ARBA00023157"/>
    </source>
</evidence>
<evidence type="ECO:0000256" key="5">
    <source>
        <dbReference type="ARBA" id="ARBA00022801"/>
    </source>
</evidence>
<dbReference type="PANTHER" id="PTHR31707">
    <property type="entry name" value="PECTINESTERASE"/>
    <property type="match status" value="1"/>
</dbReference>
<feature type="domain" description="Pectinesterase inhibitor" evidence="12">
    <location>
        <begin position="64"/>
        <end position="220"/>
    </location>
</feature>
<feature type="active site" evidence="9">
    <location>
        <position position="418"/>
    </location>
</feature>
<dbReference type="Gene3D" id="1.20.140.40">
    <property type="entry name" value="Invertase/pectin methylesterase inhibitor family protein"/>
    <property type="match status" value="1"/>
</dbReference>
<evidence type="ECO:0000256" key="4">
    <source>
        <dbReference type="ARBA" id="ARBA00013229"/>
    </source>
</evidence>
<dbReference type="NCBIfam" id="TIGR01614">
    <property type="entry name" value="PME_inhib"/>
    <property type="match status" value="1"/>
</dbReference>
<name>A0AA38FK95_TAXCH</name>
<evidence type="ECO:0000256" key="11">
    <source>
        <dbReference type="SAM" id="Phobius"/>
    </source>
</evidence>
<dbReference type="GO" id="GO:0042545">
    <property type="term" value="P:cell wall modification"/>
    <property type="evidence" value="ECO:0007669"/>
    <property type="project" value="UniProtKB-UniRule"/>
</dbReference>
<dbReference type="SMART" id="SM00856">
    <property type="entry name" value="PMEI"/>
    <property type="match status" value="1"/>
</dbReference>
<keyword evidence="11" id="KW-0472">Membrane</keyword>
<keyword evidence="8" id="KW-0325">Glycoprotein</keyword>
<protein>
    <recommendedName>
        <fullName evidence="4 10">Pectinesterase</fullName>
        <ecNumber evidence="4 10">3.1.1.11</ecNumber>
    </recommendedName>
</protein>
<evidence type="ECO:0000256" key="1">
    <source>
        <dbReference type="ARBA" id="ARBA00005184"/>
    </source>
</evidence>
<keyword evidence="11" id="KW-1133">Transmembrane helix</keyword>
<evidence type="ECO:0000256" key="9">
    <source>
        <dbReference type="PROSITE-ProRule" id="PRU10040"/>
    </source>
</evidence>